<dbReference type="PROSITE" id="PS51257">
    <property type="entry name" value="PROKAR_LIPOPROTEIN"/>
    <property type="match status" value="1"/>
</dbReference>
<evidence type="ECO:0008006" key="3">
    <source>
        <dbReference type="Google" id="ProtNLM"/>
    </source>
</evidence>
<accession>A0ABU5QBY3</accession>
<protein>
    <recommendedName>
        <fullName evidence="3">Lipoprotein</fullName>
    </recommendedName>
</protein>
<evidence type="ECO:0000313" key="1">
    <source>
        <dbReference type="EMBL" id="MEA5140356.1"/>
    </source>
</evidence>
<dbReference type="Proteomes" id="UP001302949">
    <property type="component" value="Unassembled WGS sequence"/>
</dbReference>
<proteinExistence type="predicted"/>
<dbReference type="RefSeq" id="WP_323297511.1">
    <property type="nucleotide sequence ID" value="NZ_JAYFUM010000017.1"/>
</dbReference>
<name>A0ABU5QBY3_9BACT</name>
<sequence>MKNLLSIFIILTFILISACSKNEEINAESSDDAKLALLAADIESFAQNKACAGNDCKAMAMGSKPCGGPTRYIIYSLSKVDEKVLAEKVKNYTDLQKEINLKYNRVSDCAFLMPPSVDCVNGFCTAK</sequence>
<gene>
    <name evidence="1" type="ORF">VB248_14485</name>
</gene>
<dbReference type="EMBL" id="JAYFUM010000017">
    <property type="protein sequence ID" value="MEA5140356.1"/>
    <property type="molecule type" value="Genomic_DNA"/>
</dbReference>
<keyword evidence="2" id="KW-1185">Reference proteome</keyword>
<reference evidence="1 2" key="1">
    <citation type="submission" date="2023-12" db="EMBL/GenBank/DDBJ databases">
        <title>Novel species of the genus Arcicella isolated from rivers.</title>
        <authorList>
            <person name="Lu H."/>
        </authorList>
    </citation>
    <scope>NUCLEOTIDE SEQUENCE [LARGE SCALE GENOMIC DNA]</scope>
    <source>
        <strain evidence="1 2">KCTC 23307</strain>
    </source>
</reference>
<evidence type="ECO:0000313" key="2">
    <source>
        <dbReference type="Proteomes" id="UP001302949"/>
    </source>
</evidence>
<comment type="caution">
    <text evidence="1">The sequence shown here is derived from an EMBL/GenBank/DDBJ whole genome shotgun (WGS) entry which is preliminary data.</text>
</comment>
<organism evidence="1 2">
    <name type="scientific">Arcicella rigui</name>
    <dbReference type="NCBI Taxonomy" id="797020"/>
    <lineage>
        <taxon>Bacteria</taxon>
        <taxon>Pseudomonadati</taxon>
        <taxon>Bacteroidota</taxon>
        <taxon>Cytophagia</taxon>
        <taxon>Cytophagales</taxon>
        <taxon>Flectobacillaceae</taxon>
        <taxon>Arcicella</taxon>
    </lineage>
</organism>